<feature type="chain" id="PRO_5043852268" evidence="1">
    <location>
        <begin position="26"/>
        <end position="269"/>
    </location>
</feature>
<sequence>MPCFIFKTISASLLVQSFLSIHGDCAVIVVKETITQQSELLPEEIRNNNASLPVPEKTEPSIAVDINIIMDNDLSNDGDSPSTTAVIDDFTDVKDSQVSENSSQNPKAESDVKKLDFLDETDSPARTAEITRRSFKMEEGNIYSPIVEKYDAQKFVDNLFLTMLKYIIKGSLNSIFYKIKIKTGSDKEYYEELECEESECNFDELDCAESEIKYEETEEISYEEFVFDESEENLESSGIEVEDFGEKSHQLAEIFEQLEKVFRDFKEIN</sequence>
<proteinExistence type="predicted"/>
<feature type="signal peptide" evidence="1">
    <location>
        <begin position="1"/>
        <end position="25"/>
    </location>
</feature>
<reference evidence="2" key="1">
    <citation type="submission" date="2022-06" db="EMBL/GenBank/DDBJ databases">
        <authorList>
            <consortium name="SYNGENTA / RWTH Aachen University"/>
        </authorList>
    </citation>
    <scope>NUCLEOTIDE SEQUENCE</scope>
</reference>
<protein>
    <submittedName>
        <fullName evidence="2">Expressed protein</fullName>
    </submittedName>
</protein>
<dbReference type="Proteomes" id="UP001153365">
    <property type="component" value="Unassembled WGS sequence"/>
</dbReference>
<dbReference type="AlphaFoldDB" id="A0AAV0AQI3"/>
<comment type="caution">
    <text evidence="2">The sequence shown here is derived from an EMBL/GenBank/DDBJ whole genome shotgun (WGS) entry which is preliminary data.</text>
</comment>
<evidence type="ECO:0000256" key="1">
    <source>
        <dbReference type="SAM" id="SignalP"/>
    </source>
</evidence>
<organism evidence="2 3">
    <name type="scientific">Phakopsora pachyrhizi</name>
    <name type="common">Asian soybean rust disease fungus</name>
    <dbReference type="NCBI Taxonomy" id="170000"/>
    <lineage>
        <taxon>Eukaryota</taxon>
        <taxon>Fungi</taxon>
        <taxon>Dikarya</taxon>
        <taxon>Basidiomycota</taxon>
        <taxon>Pucciniomycotina</taxon>
        <taxon>Pucciniomycetes</taxon>
        <taxon>Pucciniales</taxon>
        <taxon>Phakopsoraceae</taxon>
        <taxon>Phakopsora</taxon>
    </lineage>
</organism>
<keyword evidence="1" id="KW-0732">Signal</keyword>
<gene>
    <name evidence="2" type="ORF">PPACK8108_LOCUS6247</name>
</gene>
<keyword evidence="3" id="KW-1185">Reference proteome</keyword>
<evidence type="ECO:0000313" key="2">
    <source>
        <dbReference type="EMBL" id="CAH7671470.1"/>
    </source>
</evidence>
<accession>A0AAV0AQI3</accession>
<evidence type="ECO:0000313" key="3">
    <source>
        <dbReference type="Proteomes" id="UP001153365"/>
    </source>
</evidence>
<dbReference type="EMBL" id="CALTRL010001197">
    <property type="protein sequence ID" value="CAH7671470.1"/>
    <property type="molecule type" value="Genomic_DNA"/>
</dbReference>
<name>A0AAV0AQI3_PHAPC</name>